<accession>A0A834LDM0</accession>
<dbReference type="AlphaFoldDB" id="A0A834LDM0"/>
<dbReference type="EMBL" id="WJXA01000009">
    <property type="protein sequence ID" value="KAF7131940.1"/>
    <property type="molecule type" value="Genomic_DNA"/>
</dbReference>
<organism evidence="1 2">
    <name type="scientific">Rhododendron simsii</name>
    <name type="common">Sims's rhododendron</name>
    <dbReference type="NCBI Taxonomy" id="118357"/>
    <lineage>
        <taxon>Eukaryota</taxon>
        <taxon>Viridiplantae</taxon>
        <taxon>Streptophyta</taxon>
        <taxon>Embryophyta</taxon>
        <taxon>Tracheophyta</taxon>
        <taxon>Spermatophyta</taxon>
        <taxon>Magnoliopsida</taxon>
        <taxon>eudicotyledons</taxon>
        <taxon>Gunneridae</taxon>
        <taxon>Pentapetalae</taxon>
        <taxon>asterids</taxon>
        <taxon>Ericales</taxon>
        <taxon>Ericaceae</taxon>
        <taxon>Ericoideae</taxon>
        <taxon>Rhodoreae</taxon>
        <taxon>Rhododendron</taxon>
    </lineage>
</organism>
<name>A0A834LDM0_RHOSS</name>
<gene>
    <name evidence="1" type="ORF">RHSIM_Rhsim09G0018300</name>
</gene>
<reference evidence="1" key="1">
    <citation type="submission" date="2019-11" db="EMBL/GenBank/DDBJ databases">
        <authorList>
            <person name="Liu Y."/>
            <person name="Hou J."/>
            <person name="Li T.-Q."/>
            <person name="Guan C.-H."/>
            <person name="Wu X."/>
            <person name="Wu H.-Z."/>
            <person name="Ling F."/>
            <person name="Zhang R."/>
            <person name="Shi X.-G."/>
            <person name="Ren J.-P."/>
            <person name="Chen E.-F."/>
            <person name="Sun J.-M."/>
        </authorList>
    </citation>
    <scope>NUCLEOTIDE SEQUENCE</scope>
    <source>
        <strain evidence="1">Adult_tree_wgs_1</strain>
        <tissue evidence="1">Leaves</tissue>
    </source>
</reference>
<comment type="caution">
    <text evidence="1">The sequence shown here is derived from an EMBL/GenBank/DDBJ whole genome shotgun (WGS) entry which is preliminary data.</text>
</comment>
<proteinExistence type="predicted"/>
<evidence type="ECO:0000313" key="2">
    <source>
        <dbReference type="Proteomes" id="UP000626092"/>
    </source>
</evidence>
<evidence type="ECO:0000313" key="1">
    <source>
        <dbReference type="EMBL" id="KAF7131940.1"/>
    </source>
</evidence>
<dbReference type="Proteomes" id="UP000626092">
    <property type="component" value="Unassembled WGS sequence"/>
</dbReference>
<protein>
    <submittedName>
        <fullName evidence="1">Uncharacterized protein</fullName>
    </submittedName>
</protein>
<sequence length="84" mass="8815">MHHKRVKTFFSQDSCHGVADAPWLGGGLVAGVGLAAVLGDQGVEVDDNFGPDRGHHDGGQGESVLVGDMWESKVWTETTGRAVA</sequence>
<keyword evidence="2" id="KW-1185">Reference proteome</keyword>